<evidence type="ECO:0000256" key="1">
    <source>
        <dbReference type="SAM" id="Phobius"/>
    </source>
</evidence>
<keyword evidence="3" id="KW-1185">Reference proteome</keyword>
<evidence type="ECO:0000313" key="3">
    <source>
        <dbReference type="Proteomes" id="UP001568698"/>
    </source>
</evidence>
<evidence type="ECO:0000313" key="2">
    <source>
        <dbReference type="EMBL" id="MEZ7198217.1"/>
    </source>
</evidence>
<comment type="caution">
    <text evidence="2">The sequence shown here is derived from an EMBL/GenBank/DDBJ whole genome shotgun (WGS) entry which is preliminary data.</text>
</comment>
<keyword evidence="1" id="KW-1133">Transmembrane helix</keyword>
<gene>
    <name evidence="2" type="ORF">AB6M95_15790</name>
</gene>
<protein>
    <submittedName>
        <fullName evidence="2">Uncharacterized protein</fullName>
    </submittedName>
</protein>
<dbReference type="Proteomes" id="UP001568698">
    <property type="component" value="Unassembled WGS sequence"/>
</dbReference>
<reference evidence="2 3" key="1">
    <citation type="submission" date="2024-08" db="EMBL/GenBank/DDBJ databases">
        <title>Sulfate-reducing bacteria isolated from formation water of the oil field in Kazakhstan and description of Pseudodesulfovibrio sp.</title>
        <authorList>
            <person name="Bidzhieva S.K."/>
            <person name="Tourova T.P."/>
            <person name="Grouzdev D.S."/>
            <person name="Beletsky A.V."/>
            <person name="Sokolova D.S."/>
            <person name="Samigullina S.R."/>
            <person name="Poltaraus A.B."/>
            <person name="Avtukh A.N."/>
            <person name="Tereshina V.M."/>
            <person name="Zhaparov N.S."/>
            <person name="Mardanov A.V."/>
            <person name="Nazina T.N."/>
        </authorList>
    </citation>
    <scope>NUCLEOTIDE SEQUENCE [LARGE SCALE GENOMIC DNA]</scope>
    <source>
        <strain evidence="2 3">9FUS</strain>
    </source>
</reference>
<dbReference type="RefSeq" id="WP_371387711.1">
    <property type="nucleotide sequence ID" value="NZ_JBGLYH010000057.1"/>
</dbReference>
<sequence length="196" mass="21532">MANAIPPGIVQWLNFALSAAIIFYFISLIRGLNSAAMTDGGAGAAIFSVATPASCLTVNANLQDLGKVFVESFTYDDSKKTWISYEIFELDYSNNQYKADASTIRSHLKNESDPFKPFLLIDRNDEATLGKAYYALFNIADVIVTERGNAHKSPTDKNSTGWRIYFLAKNQFPLHPVQGNFASLNHTLLPSAEPAA</sequence>
<organism evidence="2 3">
    <name type="scientific">Pseudodesulfovibrio karagichevae</name>
    <dbReference type="NCBI Taxonomy" id="3239305"/>
    <lineage>
        <taxon>Bacteria</taxon>
        <taxon>Pseudomonadati</taxon>
        <taxon>Thermodesulfobacteriota</taxon>
        <taxon>Desulfovibrionia</taxon>
        <taxon>Desulfovibrionales</taxon>
        <taxon>Desulfovibrionaceae</taxon>
    </lineage>
</organism>
<feature type="transmembrane region" description="Helical" evidence="1">
    <location>
        <begin position="12"/>
        <end position="29"/>
    </location>
</feature>
<proteinExistence type="predicted"/>
<keyword evidence="1" id="KW-0472">Membrane</keyword>
<dbReference type="EMBL" id="JBGLYH010000057">
    <property type="protein sequence ID" value="MEZ7198217.1"/>
    <property type="molecule type" value="Genomic_DNA"/>
</dbReference>
<name>A0ABV4K5G7_9BACT</name>
<keyword evidence="1" id="KW-0812">Transmembrane</keyword>
<accession>A0ABV4K5G7</accession>